<evidence type="ECO:0000313" key="3">
    <source>
        <dbReference type="EMBL" id="KAF8437610.1"/>
    </source>
</evidence>
<dbReference type="AlphaFoldDB" id="A0AAD4GCM3"/>
<evidence type="ECO:0000256" key="1">
    <source>
        <dbReference type="SAM" id="SignalP"/>
    </source>
</evidence>
<feature type="chain" id="PRO_5042441196" description="Secreted protein" evidence="1">
    <location>
        <begin position="20"/>
        <end position="101"/>
    </location>
</feature>
<reference evidence="3" key="2">
    <citation type="journal article" date="2020" name="Nat. Commun.">
        <title>Large-scale genome sequencing of mycorrhizal fungi provides insights into the early evolution of symbiotic traits.</title>
        <authorList>
            <person name="Miyauchi S."/>
            <person name="Kiss E."/>
            <person name="Kuo A."/>
            <person name="Drula E."/>
            <person name="Kohler A."/>
            <person name="Sanchez-Garcia M."/>
            <person name="Morin E."/>
            <person name="Andreopoulos B."/>
            <person name="Barry K.W."/>
            <person name="Bonito G."/>
            <person name="Buee M."/>
            <person name="Carver A."/>
            <person name="Chen C."/>
            <person name="Cichocki N."/>
            <person name="Clum A."/>
            <person name="Culley D."/>
            <person name="Crous P.W."/>
            <person name="Fauchery L."/>
            <person name="Girlanda M."/>
            <person name="Hayes R.D."/>
            <person name="Keri Z."/>
            <person name="LaButti K."/>
            <person name="Lipzen A."/>
            <person name="Lombard V."/>
            <person name="Magnuson J."/>
            <person name="Maillard F."/>
            <person name="Murat C."/>
            <person name="Nolan M."/>
            <person name="Ohm R.A."/>
            <person name="Pangilinan J."/>
            <person name="Pereira M.F."/>
            <person name="Perotto S."/>
            <person name="Peter M."/>
            <person name="Pfister S."/>
            <person name="Riley R."/>
            <person name="Sitrit Y."/>
            <person name="Stielow J.B."/>
            <person name="Szollosi G."/>
            <person name="Zifcakova L."/>
            <person name="Stursova M."/>
            <person name="Spatafora J.W."/>
            <person name="Tedersoo L."/>
            <person name="Vaario L.M."/>
            <person name="Yamada A."/>
            <person name="Yan M."/>
            <person name="Wang P."/>
            <person name="Xu J."/>
            <person name="Bruns T."/>
            <person name="Baldrian P."/>
            <person name="Vilgalys R."/>
            <person name="Dunand C."/>
            <person name="Henrissat B."/>
            <person name="Grigoriev I.V."/>
            <person name="Hibbett D."/>
            <person name="Nagy L.G."/>
            <person name="Martin F.M."/>
        </authorList>
    </citation>
    <scope>NUCLEOTIDE SEQUENCE</scope>
    <source>
        <strain evidence="3">BED1</strain>
    </source>
</reference>
<sequence>MTNVPSPLAFLRACFFAWADQTGFDTNLDVFLCVKKISCHRHDQQRRCRVTCGCLRGDEPTCTPSLASEGVGYLKNPTSASPKLSRDDLVPGERLRGMIFT</sequence>
<name>A0AAD4GCM3_BOLED</name>
<accession>A0AAD4GCM3</accession>
<comment type="caution">
    <text evidence="3">The sequence shown here is derived from an EMBL/GenBank/DDBJ whole genome shotgun (WGS) entry which is preliminary data.</text>
</comment>
<evidence type="ECO:0000313" key="4">
    <source>
        <dbReference type="Proteomes" id="UP001194468"/>
    </source>
</evidence>
<dbReference type="EMBL" id="WHUW01000018">
    <property type="protein sequence ID" value="KAF8437610.1"/>
    <property type="molecule type" value="Genomic_DNA"/>
</dbReference>
<evidence type="ECO:0008006" key="5">
    <source>
        <dbReference type="Google" id="ProtNLM"/>
    </source>
</evidence>
<protein>
    <recommendedName>
        <fullName evidence="5">Secreted protein</fullName>
    </recommendedName>
</protein>
<reference evidence="3" key="1">
    <citation type="submission" date="2019-10" db="EMBL/GenBank/DDBJ databases">
        <authorList>
            <consortium name="DOE Joint Genome Institute"/>
            <person name="Kuo A."/>
            <person name="Miyauchi S."/>
            <person name="Kiss E."/>
            <person name="Drula E."/>
            <person name="Kohler A."/>
            <person name="Sanchez-Garcia M."/>
            <person name="Andreopoulos B."/>
            <person name="Barry K.W."/>
            <person name="Bonito G."/>
            <person name="Buee M."/>
            <person name="Carver A."/>
            <person name="Chen C."/>
            <person name="Cichocki N."/>
            <person name="Clum A."/>
            <person name="Culley D."/>
            <person name="Crous P.W."/>
            <person name="Fauchery L."/>
            <person name="Girlanda M."/>
            <person name="Hayes R."/>
            <person name="Keri Z."/>
            <person name="LaButti K."/>
            <person name="Lipzen A."/>
            <person name="Lombard V."/>
            <person name="Magnuson J."/>
            <person name="Maillard F."/>
            <person name="Morin E."/>
            <person name="Murat C."/>
            <person name="Nolan M."/>
            <person name="Ohm R."/>
            <person name="Pangilinan J."/>
            <person name="Pereira M."/>
            <person name="Perotto S."/>
            <person name="Peter M."/>
            <person name="Riley R."/>
            <person name="Sitrit Y."/>
            <person name="Stielow B."/>
            <person name="Szollosi G."/>
            <person name="Zifcakova L."/>
            <person name="Stursova M."/>
            <person name="Spatafora J.W."/>
            <person name="Tedersoo L."/>
            <person name="Vaario L.-M."/>
            <person name="Yamada A."/>
            <person name="Yan M."/>
            <person name="Wang P."/>
            <person name="Xu J."/>
            <person name="Bruns T."/>
            <person name="Baldrian P."/>
            <person name="Vilgalys R."/>
            <person name="Henrissat B."/>
            <person name="Grigoriev I.V."/>
            <person name="Hibbett D."/>
            <person name="Nagy L.G."/>
            <person name="Martin F.M."/>
        </authorList>
    </citation>
    <scope>NUCLEOTIDE SEQUENCE</scope>
    <source>
        <strain evidence="3">BED1</strain>
    </source>
</reference>
<keyword evidence="4" id="KW-1185">Reference proteome</keyword>
<dbReference type="EMBL" id="WHUW01000115">
    <property type="protein sequence ID" value="KAF8423479.1"/>
    <property type="molecule type" value="Genomic_DNA"/>
</dbReference>
<feature type="signal peptide" evidence="1">
    <location>
        <begin position="1"/>
        <end position="19"/>
    </location>
</feature>
<dbReference type="Proteomes" id="UP001194468">
    <property type="component" value="Unassembled WGS sequence"/>
</dbReference>
<evidence type="ECO:0000313" key="2">
    <source>
        <dbReference type="EMBL" id="KAF8423479.1"/>
    </source>
</evidence>
<keyword evidence="1" id="KW-0732">Signal</keyword>
<gene>
    <name evidence="3" type="ORF">L210DRAFT_3546508</name>
    <name evidence="2" type="ORF">L210DRAFT_3570154</name>
</gene>
<organism evidence="3 4">
    <name type="scientific">Boletus edulis BED1</name>
    <dbReference type="NCBI Taxonomy" id="1328754"/>
    <lineage>
        <taxon>Eukaryota</taxon>
        <taxon>Fungi</taxon>
        <taxon>Dikarya</taxon>
        <taxon>Basidiomycota</taxon>
        <taxon>Agaricomycotina</taxon>
        <taxon>Agaricomycetes</taxon>
        <taxon>Agaricomycetidae</taxon>
        <taxon>Boletales</taxon>
        <taxon>Boletineae</taxon>
        <taxon>Boletaceae</taxon>
        <taxon>Boletoideae</taxon>
        <taxon>Boletus</taxon>
    </lineage>
</organism>
<proteinExistence type="predicted"/>